<dbReference type="GO" id="GO:0008233">
    <property type="term" value="F:peptidase activity"/>
    <property type="evidence" value="ECO:0007669"/>
    <property type="project" value="UniProtKB-KW"/>
</dbReference>
<evidence type="ECO:0000259" key="2">
    <source>
        <dbReference type="PROSITE" id="PS51208"/>
    </source>
</evidence>
<dbReference type="InterPro" id="IPR036709">
    <property type="entry name" value="Autotransporte_beta_dom_sf"/>
</dbReference>
<gene>
    <name evidence="3" type="ORF">NCTC13315_00688</name>
</gene>
<feature type="domain" description="Autotransporter" evidence="2">
    <location>
        <begin position="1065"/>
        <end position="1344"/>
    </location>
</feature>
<name>A0A378I6T1_9GAMM</name>
<dbReference type="SUPFAM" id="SSF103515">
    <property type="entry name" value="Autotransporter"/>
    <property type="match status" value="1"/>
</dbReference>
<dbReference type="InterPro" id="IPR006315">
    <property type="entry name" value="OM_autotransptr_brl_dom"/>
</dbReference>
<evidence type="ECO:0000313" key="3">
    <source>
        <dbReference type="EMBL" id="STX28164.1"/>
    </source>
</evidence>
<dbReference type="InterPro" id="IPR005546">
    <property type="entry name" value="Autotransporte_beta"/>
</dbReference>
<feature type="chain" id="PRO_5016870222" evidence="1">
    <location>
        <begin position="41"/>
        <end position="1345"/>
    </location>
</feature>
<feature type="signal peptide" evidence="1">
    <location>
        <begin position="1"/>
        <end position="40"/>
    </location>
</feature>
<keyword evidence="3" id="KW-0645">Protease</keyword>
<proteinExistence type="predicted"/>
<dbReference type="RefSeq" id="WP_160149833.1">
    <property type="nucleotide sequence ID" value="NZ_CAAAHO010000008.1"/>
</dbReference>
<dbReference type="SUPFAM" id="SSF51126">
    <property type="entry name" value="Pectin lyase-like"/>
    <property type="match status" value="1"/>
</dbReference>
<accession>A0A378I6T1</accession>
<dbReference type="EMBL" id="UGNV01000001">
    <property type="protein sequence ID" value="STX28164.1"/>
    <property type="molecule type" value="Genomic_DNA"/>
</dbReference>
<dbReference type="EC" id="3.4.21.-" evidence="3"/>
<evidence type="ECO:0000313" key="4">
    <source>
        <dbReference type="Proteomes" id="UP000254968"/>
    </source>
</evidence>
<dbReference type="Pfam" id="PF03797">
    <property type="entry name" value="Autotransporter"/>
    <property type="match status" value="1"/>
</dbReference>
<keyword evidence="3" id="KW-0378">Hydrolase</keyword>
<dbReference type="Gene3D" id="2.40.128.130">
    <property type="entry name" value="Autotransporter beta-domain"/>
    <property type="match status" value="1"/>
</dbReference>
<dbReference type="GO" id="GO:0006508">
    <property type="term" value="P:proteolysis"/>
    <property type="evidence" value="ECO:0007669"/>
    <property type="project" value="UniProtKB-KW"/>
</dbReference>
<dbReference type="Proteomes" id="UP000254968">
    <property type="component" value="Unassembled WGS sequence"/>
</dbReference>
<dbReference type="NCBIfam" id="TIGR01414">
    <property type="entry name" value="autotrans_barl"/>
    <property type="match status" value="1"/>
</dbReference>
<protein>
    <submittedName>
        <fullName evidence="3">Extracellular serine protease</fullName>
        <ecNumber evidence="3">3.4.21.-</ecNumber>
    </submittedName>
</protein>
<evidence type="ECO:0000256" key="1">
    <source>
        <dbReference type="SAM" id="SignalP"/>
    </source>
</evidence>
<organism evidence="3 4">
    <name type="scientific">Legionella beliardensis</name>
    <dbReference type="NCBI Taxonomy" id="91822"/>
    <lineage>
        <taxon>Bacteria</taxon>
        <taxon>Pseudomonadati</taxon>
        <taxon>Pseudomonadota</taxon>
        <taxon>Gammaproteobacteria</taxon>
        <taxon>Legionellales</taxon>
        <taxon>Legionellaceae</taxon>
        <taxon>Legionella</taxon>
    </lineage>
</organism>
<keyword evidence="1" id="KW-0732">Signal</keyword>
<dbReference type="GO" id="GO:0019867">
    <property type="term" value="C:outer membrane"/>
    <property type="evidence" value="ECO:0007669"/>
    <property type="project" value="InterPro"/>
</dbReference>
<keyword evidence="4" id="KW-1185">Reference proteome</keyword>
<dbReference type="OrthoDB" id="5760545at2"/>
<reference evidence="3 4" key="1">
    <citation type="submission" date="2018-06" db="EMBL/GenBank/DDBJ databases">
        <authorList>
            <consortium name="Pathogen Informatics"/>
            <person name="Doyle S."/>
        </authorList>
    </citation>
    <scope>NUCLEOTIDE SEQUENCE [LARGE SCALE GENOMIC DNA]</scope>
    <source>
        <strain evidence="3 4">NCTC13315</strain>
    </source>
</reference>
<dbReference type="SMART" id="SM00869">
    <property type="entry name" value="Autotransporter"/>
    <property type="match status" value="1"/>
</dbReference>
<sequence length="1345" mass="132329">MFRCIHPIYLAKTITNYPKERTLRYSLLVSSLLLASPGFASDDWLPLISQPTEFLLQKLPLLKVTKELFAIGVPGSPGTVPQGGAGGGGGTAGGNGGIDDTPGTNGGGVYGGEGGLSQSTGGTGGAGGLNGGGDGGSSYNSSYGGGGGGGGIILTGSNIGAGAGGGGGGGIIDDVLRLFVADGGGGGGGGGVGGLFVNQAGDIGANTGGAGGAGAAVQIDTGGGGGGGGGSGAVLSGVVDAFTSAAVVGGTGGQGGTSGIDLSSNGGAGGGGAGGYGIILANQGRFTINTSGVVAGGDGGDGGTSFGGEGGTGGQGGIGALFMQGGTLVNDGSILGGAGGNGGNGYFFLGGNGNLGGMGVQFIGAGSLTNVGLIIGGVGGDSGFNPNNDFSGAGADGGMGVQFTAAGELMNAGLISGGNGGSGEVSGNGGVGVQLLGAGNVASSGIIIGGNGSNSGDSTGAGPAGGMGMQFAAGGQLINSGLISGGNGGAGLTGGAGGMGVEWLGNGTIVNSGTVTGGNGGNASGPGAVGGVGGTGMLFSISAVSNNVTNAGTISGGNGGAGQTGGAAGIGIDLIGSNVFNAGIITGGNGGSSNTPSGVGATGGVAVQLAAGEIINSGRVSGGTGGTGFYNGVGGTAIQGVFLSVINSGTIEGGLFADGTNRAKAIEFLGGTNRLELRPGSSISGLVLAVAGGSDIFILGGEGSDTFNVGLLSSTGQYRNFAAYEKTGNSTWTLRGSLLDSSITPWIISQGTLSIQQDANLGALAGGLTFNGGTLQNTSPIISSRSMTFNAPGGTFETLSNLTLTGLLSGSGNLTKAGSGTLILAANTSGFTGNTLVQAGTLRVESLLSGDVIVGPNARLSGNGQVGSTFVYGTVAPGNSIGTLTVAGDYLQAAGSTYETEISPSGASDLILVQGVATFEPGAGVYVLKQPGIYNPGRYTILTAAGGVNGTYSIFNQNLPFLDLIINYDANNVYLDIYRNTATFPDFAATPNQINVAIAAEGLGAGNVVYDALVNLANATVFQQALDSLTGEIYASSLSALIEESRYLREAIFTQLDGIINNAVDYGSGFTVWMQDYGVWADIEGNTNSATLSRNSQGFFIGADKLFGDYTRAGIVGGYTSSDFDVNSRHSYLDLDNYHLGLYGGTHFNQWNVSAGAAYTWHELESQRIVSFPLFYNSLINNYRGDTVQAFGELGYHVNFRGFQLKPLANLAYVDVNINQFTEQSGPAALHAYRASQDMVYSTVGAREMGMLYQTSRFTVNERVFLGWRHAYSDLTPQSVFTFASGSSPFLISGTPLARNSLLIDASLDLTKWNNSAQIAIAYIGQFAGNIKENGVAARFTWQLS</sequence>
<dbReference type="InterPro" id="IPR011050">
    <property type="entry name" value="Pectin_lyase_fold/virulence"/>
</dbReference>
<dbReference type="PROSITE" id="PS51208">
    <property type="entry name" value="AUTOTRANSPORTER"/>
    <property type="match status" value="1"/>
</dbReference>